<evidence type="ECO:0000313" key="1">
    <source>
        <dbReference type="EMBL" id="PON96896.1"/>
    </source>
</evidence>
<name>A0A2P5FGK3_TREOI</name>
<organism evidence="1 2">
    <name type="scientific">Trema orientale</name>
    <name type="common">Charcoal tree</name>
    <name type="synonym">Celtis orientalis</name>
    <dbReference type="NCBI Taxonomy" id="63057"/>
    <lineage>
        <taxon>Eukaryota</taxon>
        <taxon>Viridiplantae</taxon>
        <taxon>Streptophyta</taxon>
        <taxon>Embryophyta</taxon>
        <taxon>Tracheophyta</taxon>
        <taxon>Spermatophyta</taxon>
        <taxon>Magnoliopsida</taxon>
        <taxon>eudicotyledons</taxon>
        <taxon>Gunneridae</taxon>
        <taxon>Pentapetalae</taxon>
        <taxon>rosids</taxon>
        <taxon>fabids</taxon>
        <taxon>Rosales</taxon>
        <taxon>Cannabaceae</taxon>
        <taxon>Trema</taxon>
    </lineage>
</organism>
<sequence length="98" mass="11503">MPERKIGKRDDFGEGKIGRRNSEKFELTYSETKREIIGRREKRRPQKEFWGLSAIYRGKFIQPNQNLPRGRIFCDLKRGLSGKSGTYDVVLEIRSRVA</sequence>
<keyword evidence="2" id="KW-1185">Reference proteome</keyword>
<dbReference type="InParanoid" id="A0A2P5FGK3"/>
<comment type="caution">
    <text evidence="1">The sequence shown here is derived from an EMBL/GenBank/DDBJ whole genome shotgun (WGS) entry which is preliminary data.</text>
</comment>
<protein>
    <submittedName>
        <fullName evidence="1">Uncharacterized protein</fullName>
    </submittedName>
</protein>
<dbReference type="EMBL" id="JXTC01000035">
    <property type="protein sequence ID" value="PON96896.1"/>
    <property type="molecule type" value="Genomic_DNA"/>
</dbReference>
<accession>A0A2P5FGK3</accession>
<dbReference type="Proteomes" id="UP000237000">
    <property type="component" value="Unassembled WGS sequence"/>
</dbReference>
<evidence type="ECO:0000313" key="2">
    <source>
        <dbReference type="Proteomes" id="UP000237000"/>
    </source>
</evidence>
<dbReference type="OrthoDB" id="10469614at2759"/>
<reference evidence="2" key="1">
    <citation type="submission" date="2016-06" db="EMBL/GenBank/DDBJ databases">
        <title>Parallel loss of symbiosis genes in relatives of nitrogen-fixing non-legume Parasponia.</title>
        <authorList>
            <person name="Van Velzen R."/>
            <person name="Holmer R."/>
            <person name="Bu F."/>
            <person name="Rutten L."/>
            <person name="Van Zeijl A."/>
            <person name="Liu W."/>
            <person name="Santuari L."/>
            <person name="Cao Q."/>
            <person name="Sharma T."/>
            <person name="Shen D."/>
            <person name="Roswanjaya Y."/>
            <person name="Wardhani T."/>
            <person name="Kalhor M.S."/>
            <person name="Jansen J."/>
            <person name="Van den Hoogen J."/>
            <person name="Gungor B."/>
            <person name="Hartog M."/>
            <person name="Hontelez J."/>
            <person name="Verver J."/>
            <person name="Yang W.-C."/>
            <person name="Schijlen E."/>
            <person name="Repin R."/>
            <person name="Schilthuizen M."/>
            <person name="Schranz E."/>
            <person name="Heidstra R."/>
            <person name="Miyata K."/>
            <person name="Fedorova E."/>
            <person name="Kohlen W."/>
            <person name="Bisseling T."/>
            <person name="Smit S."/>
            <person name="Geurts R."/>
        </authorList>
    </citation>
    <scope>NUCLEOTIDE SEQUENCE [LARGE SCALE GENOMIC DNA]</scope>
    <source>
        <strain evidence="2">cv. RG33-2</strain>
    </source>
</reference>
<dbReference type="AlphaFoldDB" id="A0A2P5FGK3"/>
<proteinExistence type="predicted"/>
<gene>
    <name evidence="1" type="ORF">TorRG33x02_072750</name>
</gene>